<protein>
    <recommendedName>
        <fullName evidence="3">chitinase</fullName>
        <ecNumber evidence="3">3.2.1.14</ecNumber>
    </recommendedName>
</protein>
<dbReference type="Pfam" id="PF00704">
    <property type="entry name" value="Glyco_hydro_18"/>
    <property type="match status" value="1"/>
</dbReference>
<dbReference type="SUPFAM" id="SSF54556">
    <property type="entry name" value="Chitinase insertion domain"/>
    <property type="match status" value="1"/>
</dbReference>
<dbReference type="PANTHER" id="PTHR11177:SF317">
    <property type="entry name" value="CHITINASE 12-RELATED"/>
    <property type="match status" value="1"/>
</dbReference>
<dbReference type="SUPFAM" id="SSF49384">
    <property type="entry name" value="Carbohydrate-binding domain"/>
    <property type="match status" value="2"/>
</dbReference>
<comment type="caution">
    <text evidence="15">The sequence shown here is derived from an EMBL/GenBank/DDBJ whole genome shotgun (WGS) entry which is preliminary data.</text>
</comment>
<evidence type="ECO:0000313" key="15">
    <source>
        <dbReference type="EMBL" id="TYB45651.1"/>
    </source>
</evidence>
<dbReference type="SMART" id="SM00637">
    <property type="entry name" value="CBD_II"/>
    <property type="match status" value="2"/>
</dbReference>
<dbReference type="GO" id="GO:0008061">
    <property type="term" value="F:chitin binding"/>
    <property type="evidence" value="ECO:0007669"/>
    <property type="project" value="InterPro"/>
</dbReference>
<feature type="region of interest" description="Disordered" evidence="10">
    <location>
        <begin position="313"/>
        <end position="360"/>
    </location>
</feature>
<dbReference type="InterPro" id="IPR012291">
    <property type="entry name" value="CBM2_carb-bd_dom_sf"/>
</dbReference>
<keyword evidence="7 9" id="KW-0326">Glycosidase</keyword>
<organism evidence="15 16">
    <name type="scientific">Actinomadura chibensis</name>
    <dbReference type="NCBI Taxonomy" id="392828"/>
    <lineage>
        <taxon>Bacteria</taxon>
        <taxon>Bacillati</taxon>
        <taxon>Actinomycetota</taxon>
        <taxon>Actinomycetes</taxon>
        <taxon>Streptosporangiales</taxon>
        <taxon>Thermomonosporaceae</taxon>
        <taxon>Actinomadura</taxon>
    </lineage>
</organism>
<dbReference type="InterPro" id="IPR001579">
    <property type="entry name" value="Glyco_hydro_18_chit_AS"/>
</dbReference>
<keyword evidence="4 9" id="KW-0378">Hydrolase</keyword>
<dbReference type="Gene3D" id="3.10.50.10">
    <property type="match status" value="1"/>
</dbReference>
<keyword evidence="11" id="KW-0732">Signal</keyword>
<dbReference type="GO" id="GO:0000272">
    <property type="term" value="P:polysaccharide catabolic process"/>
    <property type="evidence" value="ECO:0007669"/>
    <property type="project" value="UniProtKB-KW"/>
</dbReference>
<dbReference type="InterPro" id="IPR003961">
    <property type="entry name" value="FN3_dom"/>
</dbReference>
<dbReference type="SUPFAM" id="SSF49265">
    <property type="entry name" value="Fibronectin type III"/>
    <property type="match status" value="1"/>
</dbReference>
<evidence type="ECO:0000256" key="5">
    <source>
        <dbReference type="ARBA" id="ARBA00023024"/>
    </source>
</evidence>
<keyword evidence="16" id="KW-1185">Reference proteome</keyword>
<sequence length="855" mass="90185">MRRMIGILTTFVVVAALAVAPASAADRLTAAFSLSGTTGKYVVSNPGTGSVSGWTLTFNLPAGVTASNPQNATISQSGTKVTLRPLFYIDTVKGGGSTEPYSPTFTLSSATAQPTNCLLNGANCDGSGDPPRVAQGVTATYSLDGTRAKFIVANNTSATITNWSVVFDLPSGVTASSADNGSITQSGTTVTLSPAYFNATIGAGRTTEPYSPTFTVSRAGAEPTTCRVNDVNCDGSADAPPAAPGNLTSPVKTTKTVSLKWDAAKPGSLPITAYEVYNGTALATTVPDTNATVTGLTPNTEYTFTVKARDRKGNLSAASSPITVKTNNPADDTTPPSTPTGLKSTGKDSGSVKLSWSPSTDNSGVANYDVLVDGKVATTVNDTSATVAGLSPSTEYTFTVKARDKYDNVSAASDAIKVKTDDVVGNGYAKVGYFVQWGIYGRQYFVKNLVDTGAAARLTHINYAFANIDPTNLTCLQGVTKGTTSNPQDPSQGDGAGDAEADYGRPFSAAQSVDGVADSGWEKLQGNYNQLKKLKAKYPNLKVLISIGGWTYSKYFSDVAKTDASRQKFVKSCLDTYIKGNLPDYNGKGGPGTAAGIFDGIDLDWEWPGAEGHPGNHVSPDDKHNNTLLIAEFRKQLDELTKETGKRYQLTAFTPADPAKIEAGWELAEVAKSMDIFNIQGYDFHGSGSDNSWEPNRTGHAGNLFTDVDDPYSFHFSVENAVKPYLDAGVNPRKLTIGLAYYGRGWQNVKDGGKGGEWQEAKGAAPGQFQEEAGTRGYSNLLASVPNCKIVHDEQAVATSCYTGDNGQWWTFDDAWSIQKKVAWLKSKGLLGAMIWEMSGDPGVLTKTLADSLGG</sequence>
<dbReference type="Gene3D" id="2.60.40.290">
    <property type="match status" value="2"/>
</dbReference>
<evidence type="ECO:0000259" key="14">
    <source>
        <dbReference type="PROSITE" id="PS51910"/>
    </source>
</evidence>
<dbReference type="InterPro" id="IPR017853">
    <property type="entry name" value="GH"/>
</dbReference>
<dbReference type="InterPro" id="IPR036116">
    <property type="entry name" value="FN3_sf"/>
</dbReference>
<evidence type="ECO:0000259" key="12">
    <source>
        <dbReference type="PROSITE" id="PS50853"/>
    </source>
</evidence>
<dbReference type="InterPro" id="IPR008965">
    <property type="entry name" value="CBM2/CBM3_carb-bd_dom_sf"/>
</dbReference>
<evidence type="ECO:0000256" key="8">
    <source>
        <dbReference type="ARBA" id="ARBA00023326"/>
    </source>
</evidence>
<dbReference type="GO" id="GO:0006032">
    <property type="term" value="P:chitin catabolic process"/>
    <property type="evidence" value="ECO:0007669"/>
    <property type="project" value="UniProtKB-KW"/>
</dbReference>
<evidence type="ECO:0000259" key="13">
    <source>
        <dbReference type="PROSITE" id="PS51173"/>
    </source>
</evidence>
<dbReference type="SMART" id="SM00060">
    <property type="entry name" value="FN3"/>
    <property type="match status" value="2"/>
</dbReference>
<feature type="domain" description="Fibronectin type-III" evidence="12">
    <location>
        <begin position="335"/>
        <end position="423"/>
    </location>
</feature>
<evidence type="ECO:0000256" key="7">
    <source>
        <dbReference type="ARBA" id="ARBA00023295"/>
    </source>
</evidence>
<comment type="catalytic activity">
    <reaction evidence="1">
        <text>Random endo-hydrolysis of N-acetyl-beta-D-glucosaminide (1-&gt;4)-beta-linkages in chitin and chitodextrins.</text>
        <dbReference type="EC" id="3.2.1.14"/>
    </reaction>
</comment>
<dbReference type="Proteomes" id="UP000323380">
    <property type="component" value="Unassembled WGS sequence"/>
</dbReference>
<dbReference type="InterPro" id="IPR013783">
    <property type="entry name" value="Ig-like_fold"/>
</dbReference>
<feature type="region of interest" description="Disordered" evidence="10">
    <location>
        <begin position="479"/>
        <end position="501"/>
    </location>
</feature>
<feature type="domain" description="CBM2" evidence="13">
    <location>
        <begin position="126"/>
        <end position="236"/>
    </location>
</feature>
<dbReference type="InterPro" id="IPR011583">
    <property type="entry name" value="Chitinase_II/V-like_cat"/>
</dbReference>
<feature type="chain" id="PRO_5022690465" description="chitinase" evidence="11">
    <location>
        <begin position="25"/>
        <end position="855"/>
    </location>
</feature>
<dbReference type="CDD" id="cd06548">
    <property type="entry name" value="GH18_chitinase"/>
    <property type="match status" value="1"/>
</dbReference>
<dbReference type="EMBL" id="VSFG01000003">
    <property type="protein sequence ID" value="TYB45651.1"/>
    <property type="molecule type" value="Genomic_DNA"/>
</dbReference>
<dbReference type="Pfam" id="PF00553">
    <property type="entry name" value="CBM_2"/>
    <property type="match status" value="2"/>
</dbReference>
<dbReference type="PROSITE" id="PS50853">
    <property type="entry name" value="FN3"/>
    <property type="match status" value="2"/>
</dbReference>
<evidence type="ECO:0000256" key="6">
    <source>
        <dbReference type="ARBA" id="ARBA00023277"/>
    </source>
</evidence>
<dbReference type="PROSITE" id="PS01095">
    <property type="entry name" value="GH18_1"/>
    <property type="match status" value="1"/>
</dbReference>
<dbReference type="PANTHER" id="PTHR11177">
    <property type="entry name" value="CHITINASE"/>
    <property type="match status" value="1"/>
</dbReference>
<evidence type="ECO:0000256" key="2">
    <source>
        <dbReference type="ARBA" id="ARBA00009121"/>
    </source>
</evidence>
<dbReference type="SMART" id="SM00636">
    <property type="entry name" value="Glyco_18"/>
    <property type="match status" value="1"/>
</dbReference>
<dbReference type="SUPFAM" id="SSF51445">
    <property type="entry name" value="(Trans)glycosidases"/>
    <property type="match status" value="1"/>
</dbReference>
<evidence type="ECO:0000256" key="9">
    <source>
        <dbReference type="RuleBase" id="RU000489"/>
    </source>
</evidence>
<feature type="domain" description="Fibronectin type-III" evidence="12">
    <location>
        <begin position="243"/>
        <end position="329"/>
    </location>
</feature>
<dbReference type="PROSITE" id="PS51910">
    <property type="entry name" value="GH18_2"/>
    <property type="match status" value="1"/>
</dbReference>
<evidence type="ECO:0000256" key="4">
    <source>
        <dbReference type="ARBA" id="ARBA00022801"/>
    </source>
</evidence>
<feature type="signal peptide" evidence="11">
    <location>
        <begin position="1"/>
        <end position="24"/>
    </location>
</feature>
<feature type="domain" description="CBM2" evidence="13">
    <location>
        <begin position="16"/>
        <end position="127"/>
    </location>
</feature>
<dbReference type="Gene3D" id="3.20.20.80">
    <property type="entry name" value="Glycosidases"/>
    <property type="match status" value="1"/>
</dbReference>
<reference evidence="15 16" key="1">
    <citation type="submission" date="2019-08" db="EMBL/GenBank/DDBJ databases">
        <title>Actinomadura sp. nov. CYP1-5 isolated from mountain soil.</title>
        <authorList>
            <person name="Songsumanus A."/>
            <person name="Kuncharoen N."/>
            <person name="Kudo T."/>
            <person name="Yuki M."/>
            <person name="Igarashi Y."/>
            <person name="Tanasupawat S."/>
        </authorList>
    </citation>
    <scope>NUCLEOTIDE SEQUENCE [LARGE SCALE GENOMIC DNA]</scope>
    <source>
        <strain evidence="15 16">JCM 14158</strain>
    </source>
</reference>
<dbReference type="Gene3D" id="2.60.40.10">
    <property type="entry name" value="Immunoglobulins"/>
    <property type="match status" value="2"/>
</dbReference>
<keyword evidence="6" id="KW-0119">Carbohydrate metabolism</keyword>
<dbReference type="GO" id="GO:0008843">
    <property type="term" value="F:endochitinase activity"/>
    <property type="evidence" value="ECO:0007669"/>
    <property type="project" value="UniProtKB-EC"/>
</dbReference>
<evidence type="ECO:0000256" key="10">
    <source>
        <dbReference type="SAM" id="MobiDB-lite"/>
    </source>
</evidence>
<proteinExistence type="inferred from homology"/>
<dbReference type="InterPro" id="IPR001919">
    <property type="entry name" value="CBD2"/>
</dbReference>
<name>A0A5D0NNP1_9ACTN</name>
<dbReference type="CDD" id="cd00063">
    <property type="entry name" value="FN3"/>
    <property type="match status" value="2"/>
</dbReference>
<feature type="compositionally biased region" description="Polar residues" evidence="10">
    <location>
        <begin position="316"/>
        <end position="325"/>
    </location>
</feature>
<dbReference type="Pfam" id="PF00041">
    <property type="entry name" value="fn3"/>
    <property type="match status" value="2"/>
</dbReference>
<evidence type="ECO:0000256" key="3">
    <source>
        <dbReference type="ARBA" id="ARBA00012729"/>
    </source>
</evidence>
<feature type="compositionally biased region" description="Polar residues" evidence="10">
    <location>
        <begin position="479"/>
        <end position="491"/>
    </location>
</feature>
<dbReference type="EC" id="3.2.1.14" evidence="3"/>
<dbReference type="PROSITE" id="PS51173">
    <property type="entry name" value="CBM2"/>
    <property type="match status" value="2"/>
</dbReference>
<dbReference type="InterPro" id="IPR029070">
    <property type="entry name" value="Chitinase_insertion_sf"/>
</dbReference>
<accession>A0A5D0NNP1</accession>
<dbReference type="InterPro" id="IPR001223">
    <property type="entry name" value="Glyco_hydro18_cat"/>
</dbReference>
<feature type="domain" description="GH18" evidence="14">
    <location>
        <begin position="428"/>
        <end position="855"/>
    </location>
</feature>
<keyword evidence="8" id="KW-0624">Polysaccharide degradation</keyword>
<comment type="similarity">
    <text evidence="2">Belongs to the glycosyl hydrolase 18 family. Chitinase class II subfamily.</text>
</comment>
<dbReference type="AlphaFoldDB" id="A0A5D0NNP1"/>
<keyword evidence="5" id="KW-0146">Chitin degradation</keyword>
<evidence type="ECO:0000313" key="16">
    <source>
        <dbReference type="Proteomes" id="UP000323380"/>
    </source>
</evidence>
<evidence type="ECO:0000256" key="11">
    <source>
        <dbReference type="SAM" id="SignalP"/>
    </source>
</evidence>
<evidence type="ECO:0000256" key="1">
    <source>
        <dbReference type="ARBA" id="ARBA00000822"/>
    </source>
</evidence>
<feature type="compositionally biased region" description="Low complexity" evidence="10">
    <location>
        <begin position="326"/>
        <end position="335"/>
    </location>
</feature>
<gene>
    <name evidence="15" type="ORF">FXF69_19735</name>
</gene>
<dbReference type="STRING" id="1220554.GCA_001552135_07207"/>
<dbReference type="InterPro" id="IPR050314">
    <property type="entry name" value="Glycosyl_Hydrlase_18"/>
</dbReference>
<dbReference type="GO" id="GO:0030247">
    <property type="term" value="F:polysaccharide binding"/>
    <property type="evidence" value="ECO:0007669"/>
    <property type="project" value="UniProtKB-UniRule"/>
</dbReference>